<dbReference type="SUPFAM" id="SSF54862">
    <property type="entry name" value="4Fe-4S ferredoxins"/>
    <property type="match status" value="1"/>
</dbReference>
<evidence type="ECO:0000256" key="6">
    <source>
        <dbReference type="ARBA" id="ARBA00023004"/>
    </source>
</evidence>
<keyword evidence="6" id="KW-0408">Iron</keyword>
<dbReference type="KEGG" id="dar:Daro_3838"/>
<dbReference type="PANTHER" id="PTHR30176">
    <property type="entry name" value="FERREDOXIN-TYPE PROTEIN NAPH"/>
    <property type="match status" value="1"/>
</dbReference>
<evidence type="ECO:0000313" key="10">
    <source>
        <dbReference type="EMBL" id="AAZ48566.1"/>
    </source>
</evidence>
<dbReference type="AlphaFoldDB" id="Q479B5"/>
<feature type="domain" description="4Fe-4S ferredoxin-type" evidence="9">
    <location>
        <begin position="255"/>
        <end position="284"/>
    </location>
</feature>
<keyword evidence="8" id="KW-1133">Transmembrane helix</keyword>
<keyword evidence="1" id="KW-0813">Transport</keyword>
<proteinExistence type="predicted"/>
<gene>
    <name evidence="10" type="ordered locus">Daro_3838</name>
</gene>
<evidence type="ECO:0000256" key="5">
    <source>
        <dbReference type="ARBA" id="ARBA00022982"/>
    </source>
</evidence>
<dbReference type="InterPro" id="IPR017896">
    <property type="entry name" value="4Fe4S_Fe-S-bd"/>
</dbReference>
<evidence type="ECO:0000256" key="8">
    <source>
        <dbReference type="SAM" id="Phobius"/>
    </source>
</evidence>
<evidence type="ECO:0000256" key="7">
    <source>
        <dbReference type="ARBA" id="ARBA00023014"/>
    </source>
</evidence>
<dbReference type="Gene3D" id="3.30.70.20">
    <property type="match status" value="1"/>
</dbReference>
<accession>Q479B5</accession>
<sequence>MSQMGNKKRIGAEAVEEKGWLRAHKWLILRRLSQFGILALFLLGPLAGIWIVKGNLNYSYTLNFLPLTDPYVALQSLMTGHVPEKQGLIGVAIALVFYFLVGGRVYCSWVCPVNVVTDAAGWLRDRLGIKGAGSLSARTRYWILGMTLLGSALTGVVLWELINPVSMLHRGLIFGLGSAWMIVIAIFLFDLFVMNRAWCGRLCPVGAFYSLIGRWSPLRVSAAKRTACNDCMDCFEVCPEPQVIRPALKGEDKGVGPVILAPSCTNCGRCIDVCSKEVFSFGLRINNPTSTAAAMAQPEAK</sequence>
<dbReference type="STRING" id="159087.Daro_3838"/>
<evidence type="ECO:0000256" key="4">
    <source>
        <dbReference type="ARBA" id="ARBA00022737"/>
    </source>
</evidence>
<feature type="transmembrane region" description="Helical" evidence="8">
    <location>
        <begin position="171"/>
        <end position="193"/>
    </location>
</feature>
<keyword evidence="8" id="KW-0472">Membrane</keyword>
<keyword evidence="3" id="KW-0479">Metal-binding</keyword>
<dbReference type="PROSITE" id="PS51379">
    <property type="entry name" value="4FE4S_FER_2"/>
    <property type="match status" value="2"/>
</dbReference>
<feature type="domain" description="4Fe-4S ferredoxin-type" evidence="9">
    <location>
        <begin position="218"/>
        <end position="249"/>
    </location>
</feature>
<organism evidence="10">
    <name type="scientific">Dechloromonas aromatica (strain RCB)</name>
    <dbReference type="NCBI Taxonomy" id="159087"/>
    <lineage>
        <taxon>Bacteria</taxon>
        <taxon>Pseudomonadati</taxon>
        <taxon>Pseudomonadota</taxon>
        <taxon>Betaproteobacteria</taxon>
        <taxon>Rhodocyclales</taxon>
        <taxon>Azonexaceae</taxon>
        <taxon>Dechloromonas</taxon>
    </lineage>
</organism>
<name>Q479B5_DECAR</name>
<feature type="transmembrane region" description="Helical" evidence="8">
    <location>
        <begin position="141"/>
        <end position="159"/>
    </location>
</feature>
<dbReference type="EMBL" id="CP000089">
    <property type="protein sequence ID" value="AAZ48566.1"/>
    <property type="molecule type" value="Genomic_DNA"/>
</dbReference>
<dbReference type="GO" id="GO:0046872">
    <property type="term" value="F:metal ion binding"/>
    <property type="evidence" value="ECO:0007669"/>
    <property type="project" value="UniProtKB-KW"/>
</dbReference>
<keyword evidence="4" id="KW-0677">Repeat</keyword>
<feature type="transmembrane region" description="Helical" evidence="8">
    <location>
        <begin position="32"/>
        <end position="52"/>
    </location>
</feature>
<evidence type="ECO:0000256" key="2">
    <source>
        <dbReference type="ARBA" id="ARBA00022485"/>
    </source>
</evidence>
<dbReference type="GO" id="GO:0051539">
    <property type="term" value="F:4 iron, 4 sulfur cluster binding"/>
    <property type="evidence" value="ECO:0007669"/>
    <property type="project" value="UniProtKB-KW"/>
</dbReference>
<dbReference type="InterPro" id="IPR011886">
    <property type="entry name" value="NapH_MauN"/>
</dbReference>
<evidence type="ECO:0000259" key="9">
    <source>
        <dbReference type="PROSITE" id="PS51379"/>
    </source>
</evidence>
<keyword evidence="2" id="KW-0004">4Fe-4S</keyword>
<dbReference type="InterPro" id="IPR051684">
    <property type="entry name" value="Electron_Trans/Redox"/>
</dbReference>
<keyword evidence="5" id="KW-0249">Electron transport</keyword>
<dbReference type="InterPro" id="IPR017900">
    <property type="entry name" value="4Fe4S_Fe_S_CS"/>
</dbReference>
<dbReference type="NCBIfam" id="TIGR02163">
    <property type="entry name" value="napH"/>
    <property type="match status" value="1"/>
</dbReference>
<keyword evidence="8" id="KW-0812">Transmembrane</keyword>
<evidence type="ECO:0000256" key="3">
    <source>
        <dbReference type="ARBA" id="ARBA00022723"/>
    </source>
</evidence>
<feature type="transmembrane region" description="Helical" evidence="8">
    <location>
        <begin position="87"/>
        <end position="107"/>
    </location>
</feature>
<reference evidence="10" key="1">
    <citation type="submission" date="2005-08" db="EMBL/GenBank/DDBJ databases">
        <title>Complete sequence of Dechloromonas aromatica RCB.</title>
        <authorList>
            <person name="Salinero K.K."/>
            <person name="Copeland A."/>
            <person name="Lucas S."/>
            <person name="Lapidus A."/>
            <person name="Barry K."/>
            <person name="Detter J.C."/>
            <person name="Glavina T."/>
            <person name="Hammon N."/>
            <person name="Israni S."/>
            <person name="Pitluck S."/>
            <person name="Di Bartolo G."/>
            <person name="Trong S."/>
            <person name="Schmutz J."/>
            <person name="Larimer F."/>
            <person name="Land M."/>
            <person name="Ivanova N."/>
            <person name="Richardson P."/>
        </authorList>
    </citation>
    <scope>NUCLEOTIDE SEQUENCE</scope>
    <source>
        <strain evidence="10">RCB</strain>
    </source>
</reference>
<dbReference type="PROSITE" id="PS00198">
    <property type="entry name" value="4FE4S_FER_1"/>
    <property type="match status" value="1"/>
</dbReference>
<dbReference type="Pfam" id="PF12838">
    <property type="entry name" value="Fer4_7"/>
    <property type="match status" value="1"/>
</dbReference>
<dbReference type="NCBIfam" id="NF007013">
    <property type="entry name" value="PRK09477.1"/>
    <property type="match status" value="1"/>
</dbReference>
<dbReference type="PANTHER" id="PTHR30176:SF3">
    <property type="entry name" value="FERREDOXIN-TYPE PROTEIN NAPH"/>
    <property type="match status" value="1"/>
</dbReference>
<protein>
    <submittedName>
        <fullName evidence="10">Periplasmic nitrate reductase subunit NapH</fullName>
    </submittedName>
</protein>
<dbReference type="eggNOG" id="COG0348">
    <property type="taxonomic scope" value="Bacteria"/>
</dbReference>
<keyword evidence="7" id="KW-0411">Iron-sulfur</keyword>
<dbReference type="GO" id="GO:0005886">
    <property type="term" value="C:plasma membrane"/>
    <property type="evidence" value="ECO:0007669"/>
    <property type="project" value="TreeGrafter"/>
</dbReference>
<dbReference type="Pfam" id="PF12801">
    <property type="entry name" value="Fer4_5"/>
    <property type="match status" value="2"/>
</dbReference>
<evidence type="ECO:0000256" key="1">
    <source>
        <dbReference type="ARBA" id="ARBA00022448"/>
    </source>
</evidence>
<dbReference type="HOGENOM" id="CLU_066585_1_0_4"/>